<protein>
    <recommendedName>
        <fullName evidence="3">Periplasmic copper-binding protein NosD beta helix domain-containing protein</fullName>
    </recommendedName>
</protein>
<organism evidence="1 2">
    <name type="scientific">Bacillus spongiae</name>
    <dbReference type="NCBI Taxonomy" id="2683610"/>
    <lineage>
        <taxon>Bacteria</taxon>
        <taxon>Bacillati</taxon>
        <taxon>Bacillota</taxon>
        <taxon>Bacilli</taxon>
        <taxon>Bacillales</taxon>
        <taxon>Bacillaceae</taxon>
        <taxon>Bacillus</taxon>
    </lineage>
</organism>
<dbReference type="SMART" id="SM00710">
    <property type="entry name" value="PbH1"/>
    <property type="match status" value="6"/>
</dbReference>
<reference evidence="1 2" key="1">
    <citation type="journal article" date="2018" name="J. Microbiol.">
        <title>Bacillus spongiae sp. nov., isolated from sponge of Jeju Island.</title>
        <authorList>
            <person name="Lee G.E."/>
            <person name="Im W.T."/>
            <person name="Park J.S."/>
        </authorList>
    </citation>
    <scope>NUCLEOTIDE SEQUENCE [LARGE SCALE GENOMIC DNA]</scope>
    <source>
        <strain evidence="1 2">135PIL107-10</strain>
    </source>
</reference>
<evidence type="ECO:0000313" key="1">
    <source>
        <dbReference type="EMBL" id="MEI5908149.1"/>
    </source>
</evidence>
<dbReference type="Gene3D" id="2.160.20.10">
    <property type="entry name" value="Single-stranded right-handed beta-helix, Pectin lyase-like"/>
    <property type="match status" value="1"/>
</dbReference>
<comment type="caution">
    <text evidence="1">The sequence shown here is derived from an EMBL/GenBank/DDBJ whole genome shotgun (WGS) entry which is preliminary data.</text>
</comment>
<dbReference type="EMBL" id="JBBAXC010000011">
    <property type="protein sequence ID" value="MEI5908149.1"/>
    <property type="molecule type" value="Genomic_DNA"/>
</dbReference>
<sequence>MTLRIVPSDMYPTMQSAIDDSSSGDSIKILAGTFDGFEVDVDNLKIFGCGIGRTIIAGAPAQGSDDGIVVNADRTTLQGFTVQGYGNDGVLVISNNNVLKNIKSSLNTNVGICITGRNNLIIKSTSNFNGNAGIDFTDQINTSVHNCAIHCISQNNSLVGYRLDSLHNRIIKSQSKENNIGISSSTDSARNTVMDNKVNNNSIGIIIFLSEMVLNNLFCNNFNSGIVLPNFIIVSAMFNIVDSNIVRNNGTDVTDAGILVEDGTTDNTIRFNKARNNFDFDIEADPPADLNNTFDGNQCGNSDPPGLCT</sequence>
<accession>A0ABU8HG88</accession>
<dbReference type="Proteomes" id="UP001312865">
    <property type="component" value="Unassembled WGS sequence"/>
</dbReference>
<evidence type="ECO:0008006" key="3">
    <source>
        <dbReference type="Google" id="ProtNLM"/>
    </source>
</evidence>
<dbReference type="SUPFAM" id="SSF51126">
    <property type="entry name" value="Pectin lyase-like"/>
    <property type="match status" value="1"/>
</dbReference>
<gene>
    <name evidence="1" type="ORF">WAK64_13905</name>
</gene>
<evidence type="ECO:0000313" key="2">
    <source>
        <dbReference type="Proteomes" id="UP001312865"/>
    </source>
</evidence>
<proteinExistence type="predicted"/>
<keyword evidence="2" id="KW-1185">Reference proteome</keyword>
<dbReference type="InterPro" id="IPR012334">
    <property type="entry name" value="Pectin_lyas_fold"/>
</dbReference>
<dbReference type="RefSeq" id="WP_336587589.1">
    <property type="nucleotide sequence ID" value="NZ_JBBAXC010000011.1"/>
</dbReference>
<dbReference type="InterPro" id="IPR006626">
    <property type="entry name" value="PbH1"/>
</dbReference>
<dbReference type="InterPro" id="IPR011050">
    <property type="entry name" value="Pectin_lyase_fold/virulence"/>
</dbReference>
<name>A0ABU8HG88_9BACI</name>